<dbReference type="KEGG" id="egt:105967074"/>
<name>A0A022QK92_ERYGU</name>
<keyword evidence="3" id="KW-1133">Transmembrane helix</keyword>
<keyword evidence="5" id="KW-1185">Reference proteome</keyword>
<dbReference type="Proteomes" id="UP000030748">
    <property type="component" value="Unassembled WGS sequence"/>
</dbReference>
<gene>
    <name evidence="4" type="ORF">MIMGU_mgv1a009553mg</name>
</gene>
<organism evidence="4 5">
    <name type="scientific">Erythranthe guttata</name>
    <name type="common">Yellow monkey flower</name>
    <name type="synonym">Mimulus guttatus</name>
    <dbReference type="NCBI Taxonomy" id="4155"/>
    <lineage>
        <taxon>Eukaryota</taxon>
        <taxon>Viridiplantae</taxon>
        <taxon>Streptophyta</taxon>
        <taxon>Embryophyta</taxon>
        <taxon>Tracheophyta</taxon>
        <taxon>Spermatophyta</taxon>
        <taxon>Magnoliopsida</taxon>
        <taxon>eudicotyledons</taxon>
        <taxon>Gunneridae</taxon>
        <taxon>Pentapetalae</taxon>
        <taxon>asterids</taxon>
        <taxon>lamiids</taxon>
        <taxon>Lamiales</taxon>
        <taxon>Phrymaceae</taxon>
        <taxon>Erythranthe</taxon>
    </lineage>
</organism>
<reference evidence="4 5" key="1">
    <citation type="journal article" date="2013" name="Proc. Natl. Acad. Sci. U.S.A.">
        <title>Fine-scale variation in meiotic recombination in Mimulus inferred from population shotgun sequencing.</title>
        <authorList>
            <person name="Hellsten U."/>
            <person name="Wright K.M."/>
            <person name="Jenkins J."/>
            <person name="Shu S."/>
            <person name="Yuan Y."/>
            <person name="Wessler S.R."/>
            <person name="Schmutz J."/>
            <person name="Willis J.H."/>
            <person name="Rokhsar D.S."/>
        </authorList>
    </citation>
    <scope>NUCLEOTIDE SEQUENCE [LARGE SCALE GENOMIC DNA]</scope>
    <source>
        <strain evidence="5">cv. DUN x IM62</strain>
    </source>
</reference>
<dbReference type="AlphaFoldDB" id="A0A022QK92"/>
<proteinExistence type="predicted"/>
<dbReference type="OMA" id="FCISACV"/>
<dbReference type="eggNOG" id="ENOG502QVX6">
    <property type="taxonomic scope" value="Eukaryota"/>
</dbReference>
<evidence type="ECO:0000313" key="5">
    <source>
        <dbReference type="Proteomes" id="UP000030748"/>
    </source>
</evidence>
<keyword evidence="3" id="KW-0812">Transmembrane</keyword>
<dbReference type="PANTHER" id="PTHR36073">
    <property type="match status" value="1"/>
</dbReference>
<accession>A0A022QK92</accession>
<dbReference type="PhylomeDB" id="A0A022QK92"/>
<dbReference type="EMBL" id="KI631268">
    <property type="protein sequence ID" value="EYU29127.1"/>
    <property type="molecule type" value="Genomic_DNA"/>
</dbReference>
<sequence length="338" mass="38622">MLFELAISMLGLALKPLLLAKISCQIGARSFFIIVQTWLELLKFALSLHLIVLWRLSIWAMAALSLPIRAFNALYRERLLEMQLQRLRNELENVIWDRKDLEDKLALAIKERKMMESMLVELEEEHDEAIAKLELLQGEVQDLKCEIQRLNEVQGKALWSNRARAGTANDYNTPETNYNKSSRKPHNNNNDNNKNITQVAKDLFKEEIHDVIKAGSEIYGLSISDEGYVREGQRDVALSRSLFSAFLSLVVGIIVWESKDPCMPLVVALLTVVTISLVSVRRLFTRIEHKPASDAVLLLCLNWFILGTLMYPTLPRIARLLVPLASCLGKRAFRWLVL</sequence>
<evidence type="ECO:0000256" key="2">
    <source>
        <dbReference type="SAM" id="MobiDB-lite"/>
    </source>
</evidence>
<dbReference type="OrthoDB" id="1937632at2759"/>
<feature type="compositionally biased region" description="Polar residues" evidence="2">
    <location>
        <begin position="169"/>
        <end position="180"/>
    </location>
</feature>
<evidence type="ECO:0000313" key="4">
    <source>
        <dbReference type="EMBL" id="EYU29127.1"/>
    </source>
</evidence>
<dbReference type="STRING" id="4155.A0A022QK92"/>
<feature type="coiled-coil region" evidence="1">
    <location>
        <begin position="77"/>
        <end position="153"/>
    </location>
</feature>
<protein>
    <submittedName>
        <fullName evidence="4">Uncharacterized protein</fullName>
    </submittedName>
</protein>
<feature type="transmembrane region" description="Helical" evidence="3">
    <location>
        <begin position="44"/>
        <end position="68"/>
    </location>
</feature>
<feature type="transmembrane region" description="Helical" evidence="3">
    <location>
        <begin position="237"/>
        <end position="256"/>
    </location>
</feature>
<keyword evidence="1" id="KW-0175">Coiled coil</keyword>
<keyword evidence="3" id="KW-0472">Membrane</keyword>
<dbReference type="PANTHER" id="PTHR36073:SF1">
    <property type="entry name" value="OS01G0962100 PROTEIN"/>
    <property type="match status" value="1"/>
</dbReference>
<feature type="transmembrane region" description="Helical" evidence="3">
    <location>
        <begin position="296"/>
        <end position="314"/>
    </location>
</feature>
<evidence type="ECO:0000256" key="3">
    <source>
        <dbReference type="SAM" id="Phobius"/>
    </source>
</evidence>
<evidence type="ECO:0000256" key="1">
    <source>
        <dbReference type="SAM" id="Coils"/>
    </source>
</evidence>
<feature type="transmembrane region" description="Helical" evidence="3">
    <location>
        <begin position="262"/>
        <end position="284"/>
    </location>
</feature>
<feature type="region of interest" description="Disordered" evidence="2">
    <location>
        <begin position="168"/>
        <end position="194"/>
    </location>
</feature>